<dbReference type="RefSeq" id="WP_077990819.1">
    <property type="nucleotide sequence ID" value="NZ_CP015625.1"/>
</dbReference>
<protein>
    <submittedName>
        <fullName evidence="1">Uncharacterized protein</fullName>
    </submittedName>
</protein>
<name>A0A1U9MFA8_9HYPH</name>
<dbReference type="KEGG" id="bapi:BBC0122_004040"/>
<sequence length="89" mass="10412">MSVVTKLNHEIYTAIEKSMLETEPVYAIVKNKFAVHFLYFCIAHKNTNPHRKNCRRRQNAEKCQTITGNKSLEKKTESNALKSCFIYME</sequence>
<gene>
    <name evidence="1" type="ORF">BBC0122_004040</name>
</gene>
<dbReference type="Proteomes" id="UP000189632">
    <property type="component" value="Chromosome"/>
</dbReference>
<dbReference type="EMBL" id="CP015625">
    <property type="protein sequence ID" value="AQT46536.1"/>
    <property type="molecule type" value="Genomic_DNA"/>
</dbReference>
<keyword evidence="2" id="KW-1185">Reference proteome</keyword>
<evidence type="ECO:0000313" key="1">
    <source>
        <dbReference type="EMBL" id="AQT46536.1"/>
    </source>
</evidence>
<evidence type="ECO:0000313" key="2">
    <source>
        <dbReference type="Proteomes" id="UP000189632"/>
    </source>
</evidence>
<accession>A0A1U9MFA8</accession>
<reference evidence="1 2" key="1">
    <citation type="submission" date="2016-11" db="EMBL/GenBank/DDBJ databases">
        <title>Comparative genomics of Bartonella apis.</title>
        <authorList>
            <person name="Engel P."/>
        </authorList>
    </citation>
    <scope>NUCLEOTIDE SEQUENCE [LARGE SCALE GENOMIC DNA]</scope>
    <source>
        <strain evidence="1 2">BBC0122</strain>
    </source>
</reference>
<dbReference type="AlphaFoldDB" id="A0A1U9MFA8"/>
<proteinExistence type="predicted"/>
<organism evidence="1 2">
    <name type="scientific">Bartonella choladocola</name>
    <dbReference type="NCBI Taxonomy" id="2750995"/>
    <lineage>
        <taxon>Bacteria</taxon>
        <taxon>Pseudomonadati</taxon>
        <taxon>Pseudomonadota</taxon>
        <taxon>Alphaproteobacteria</taxon>
        <taxon>Hyphomicrobiales</taxon>
        <taxon>Bartonellaceae</taxon>
        <taxon>Bartonella</taxon>
    </lineage>
</organism>